<dbReference type="AlphaFoldDB" id="A0A4V2YYW4"/>
<dbReference type="OrthoDB" id="8905397at2"/>
<comment type="caution">
    <text evidence="1">The sequence shown here is derived from an EMBL/GenBank/DDBJ whole genome shotgun (WGS) entry which is preliminary data.</text>
</comment>
<dbReference type="Pfam" id="PF19086">
    <property type="entry name" value="Terpene_syn_C_2"/>
    <property type="match status" value="1"/>
</dbReference>
<name>A0A4V2YYW4_9ACTN</name>
<dbReference type="InterPro" id="IPR008949">
    <property type="entry name" value="Isoprenoid_synthase_dom_sf"/>
</dbReference>
<evidence type="ECO:0008006" key="3">
    <source>
        <dbReference type="Google" id="ProtNLM"/>
    </source>
</evidence>
<reference evidence="1 2" key="1">
    <citation type="submission" date="2019-03" db="EMBL/GenBank/DDBJ databases">
        <title>Draft genome sequences of novel Actinobacteria.</title>
        <authorList>
            <person name="Sahin N."/>
            <person name="Ay H."/>
            <person name="Saygin H."/>
        </authorList>
    </citation>
    <scope>NUCLEOTIDE SEQUENCE [LARGE SCALE GENOMIC DNA]</scope>
    <source>
        <strain evidence="1 2">H3C3</strain>
    </source>
</reference>
<evidence type="ECO:0000313" key="2">
    <source>
        <dbReference type="Proteomes" id="UP000294513"/>
    </source>
</evidence>
<proteinExistence type="predicted"/>
<keyword evidence="2" id="KW-1185">Reference proteome</keyword>
<gene>
    <name evidence="1" type="ORF">E1298_06250</name>
</gene>
<accession>A0A4V2YYW4</accession>
<sequence length="307" mass="31869">MQNAGCAGTGPGADPAGACRPLDVLAAADAAVVTARLAERSAAWAGRLGPPFDPALAALCSLPAAFVAPWLSGRGADLAARTGLWIFALDAWTDGPPARRDPVRLHTGLDALQAVAGGAPPAGGAPGGALGDALAEIRDGVAASPAVLPWWRRAVDATLAGARFEYEAARRAEAGVPAPPLEEYLRHGAASIALAPLVLAMWSDMPGPGLPEVLPALRRPLRDACLAVRLANDLRGHRRERDEGVLDALALGLPAARARDRIALYVARCRRALRPLIGPVPGPALALERQLLWSVRHYERTDAGHAA</sequence>
<dbReference type="Proteomes" id="UP000294513">
    <property type="component" value="Unassembled WGS sequence"/>
</dbReference>
<evidence type="ECO:0000313" key="1">
    <source>
        <dbReference type="EMBL" id="TDD94767.1"/>
    </source>
</evidence>
<dbReference type="SUPFAM" id="SSF48576">
    <property type="entry name" value="Terpenoid synthases"/>
    <property type="match status" value="1"/>
</dbReference>
<organism evidence="1 2">
    <name type="scientific">Actinomadura rubrisoli</name>
    <dbReference type="NCBI Taxonomy" id="2530368"/>
    <lineage>
        <taxon>Bacteria</taxon>
        <taxon>Bacillati</taxon>
        <taxon>Actinomycetota</taxon>
        <taxon>Actinomycetes</taxon>
        <taxon>Streptosporangiales</taxon>
        <taxon>Thermomonosporaceae</taxon>
        <taxon>Actinomadura</taxon>
    </lineage>
</organism>
<dbReference type="RefSeq" id="WP_131889868.1">
    <property type="nucleotide sequence ID" value="NZ_SMKU01000017.1"/>
</dbReference>
<dbReference type="Gene3D" id="1.10.600.10">
    <property type="entry name" value="Farnesyl Diphosphate Synthase"/>
    <property type="match status" value="1"/>
</dbReference>
<dbReference type="EMBL" id="SMKU01000017">
    <property type="protein sequence ID" value="TDD94767.1"/>
    <property type="molecule type" value="Genomic_DNA"/>
</dbReference>
<protein>
    <recommendedName>
        <fullName evidence="3">Terpene synthase</fullName>
    </recommendedName>
</protein>